<feature type="non-terminal residue" evidence="2">
    <location>
        <position position="1"/>
    </location>
</feature>
<accession>A0A815SB69</accession>
<proteinExistence type="predicted"/>
<feature type="region of interest" description="Disordered" evidence="1">
    <location>
        <begin position="63"/>
        <end position="86"/>
    </location>
</feature>
<evidence type="ECO:0000313" key="4">
    <source>
        <dbReference type="Proteomes" id="UP000663829"/>
    </source>
</evidence>
<reference evidence="2" key="1">
    <citation type="submission" date="2021-02" db="EMBL/GenBank/DDBJ databases">
        <authorList>
            <person name="Nowell W R."/>
        </authorList>
    </citation>
    <scope>NUCLEOTIDE SEQUENCE</scope>
</reference>
<dbReference type="Proteomes" id="UP000681722">
    <property type="component" value="Unassembled WGS sequence"/>
</dbReference>
<organism evidence="2 4">
    <name type="scientific">Didymodactylos carnosus</name>
    <dbReference type="NCBI Taxonomy" id="1234261"/>
    <lineage>
        <taxon>Eukaryota</taxon>
        <taxon>Metazoa</taxon>
        <taxon>Spiralia</taxon>
        <taxon>Gnathifera</taxon>
        <taxon>Rotifera</taxon>
        <taxon>Eurotatoria</taxon>
        <taxon>Bdelloidea</taxon>
        <taxon>Philodinida</taxon>
        <taxon>Philodinidae</taxon>
        <taxon>Didymodactylos</taxon>
    </lineage>
</organism>
<sequence>FRNKPFFLESSYSIKWFFQGSWVYCVSEKLIVVNHATETVELSVPPVMAQPIPVIAPTLQNTEDTPMDLGELPVGDRVFSGPTDMP</sequence>
<dbReference type="Proteomes" id="UP000663829">
    <property type="component" value="Unassembled WGS sequence"/>
</dbReference>
<keyword evidence="4" id="KW-1185">Reference proteome</keyword>
<dbReference type="AlphaFoldDB" id="A0A815SB69"/>
<dbReference type="EMBL" id="CAJOBC010087127">
    <property type="protein sequence ID" value="CAF4352914.1"/>
    <property type="molecule type" value="Genomic_DNA"/>
</dbReference>
<protein>
    <submittedName>
        <fullName evidence="2">Uncharacterized protein</fullName>
    </submittedName>
</protein>
<gene>
    <name evidence="2" type="ORF">GPM918_LOCUS36196</name>
    <name evidence="3" type="ORF">SRO942_LOCUS36924</name>
</gene>
<dbReference type="EMBL" id="CAJNOQ010021640">
    <property type="protein sequence ID" value="CAF1489687.1"/>
    <property type="molecule type" value="Genomic_DNA"/>
</dbReference>
<name>A0A815SB69_9BILA</name>
<evidence type="ECO:0000256" key="1">
    <source>
        <dbReference type="SAM" id="MobiDB-lite"/>
    </source>
</evidence>
<evidence type="ECO:0000313" key="3">
    <source>
        <dbReference type="EMBL" id="CAF4352914.1"/>
    </source>
</evidence>
<evidence type="ECO:0000313" key="2">
    <source>
        <dbReference type="EMBL" id="CAF1489687.1"/>
    </source>
</evidence>
<comment type="caution">
    <text evidence="2">The sequence shown here is derived from an EMBL/GenBank/DDBJ whole genome shotgun (WGS) entry which is preliminary data.</text>
</comment>